<feature type="domain" description="RRM" evidence="11">
    <location>
        <begin position="1"/>
        <end position="46"/>
    </location>
</feature>
<feature type="region of interest" description="Disordered" evidence="10">
    <location>
        <begin position="458"/>
        <end position="499"/>
    </location>
</feature>
<dbReference type="InterPro" id="IPR045305">
    <property type="entry name" value="RRM2_I_PABPs"/>
</dbReference>
<keyword evidence="4 9" id="KW-0963">Cytoplasm</keyword>
<dbReference type="FunFam" id="3.30.70.330:FF:000651">
    <property type="entry name" value="Poly(A) binding protein cytoplasmic 1 like"/>
    <property type="match status" value="1"/>
</dbReference>
<dbReference type="PANTHER" id="PTHR24012">
    <property type="entry name" value="RNA BINDING PROTEIN"/>
    <property type="match status" value="1"/>
</dbReference>
<dbReference type="Proteomes" id="UP000276133">
    <property type="component" value="Unassembled WGS sequence"/>
</dbReference>
<dbReference type="GO" id="GO:0003723">
    <property type="term" value="F:RNA binding"/>
    <property type="evidence" value="ECO:0007669"/>
    <property type="project" value="UniProtKB-UniRule"/>
</dbReference>
<dbReference type="InterPro" id="IPR006515">
    <property type="entry name" value="PABP_1234"/>
</dbReference>
<dbReference type="InterPro" id="IPR002004">
    <property type="entry name" value="PABP_HYD_C"/>
</dbReference>
<gene>
    <name evidence="13" type="ORF">BpHYR1_032680</name>
</gene>
<evidence type="ECO:0000313" key="13">
    <source>
        <dbReference type="EMBL" id="RNA13385.1"/>
    </source>
</evidence>
<feature type="domain" description="RRM" evidence="11">
    <location>
        <begin position="149"/>
        <end position="226"/>
    </location>
</feature>
<evidence type="ECO:0000256" key="10">
    <source>
        <dbReference type="SAM" id="MobiDB-lite"/>
    </source>
</evidence>
<dbReference type="FunFam" id="3.30.70.330:FF:000003">
    <property type="entry name" value="Polyadenylate-binding protein"/>
    <property type="match status" value="1"/>
</dbReference>
<organism evidence="13 14">
    <name type="scientific">Brachionus plicatilis</name>
    <name type="common">Marine rotifer</name>
    <name type="synonym">Brachionus muelleri</name>
    <dbReference type="NCBI Taxonomy" id="10195"/>
    <lineage>
        <taxon>Eukaryota</taxon>
        <taxon>Metazoa</taxon>
        <taxon>Spiralia</taxon>
        <taxon>Gnathifera</taxon>
        <taxon>Rotifera</taxon>
        <taxon>Eurotatoria</taxon>
        <taxon>Monogononta</taxon>
        <taxon>Pseudotrocha</taxon>
        <taxon>Ploima</taxon>
        <taxon>Brachionidae</taxon>
        <taxon>Brachionus</taxon>
    </lineage>
</organism>
<dbReference type="CDD" id="cd12381">
    <property type="entry name" value="RRM4_I_PABPs"/>
    <property type="match status" value="1"/>
</dbReference>
<protein>
    <recommendedName>
        <fullName evidence="9">Polyadenylate-binding protein</fullName>
        <shortName evidence="9">PABP</shortName>
    </recommendedName>
</protein>
<dbReference type="InterPro" id="IPR000504">
    <property type="entry name" value="RRM_dom"/>
</dbReference>
<keyword evidence="5" id="KW-0677">Repeat</keyword>
<evidence type="ECO:0000313" key="14">
    <source>
        <dbReference type="Proteomes" id="UP000276133"/>
    </source>
</evidence>
<sequence length="597" mass="66922">RDQITKQSLGYAYVNFHQPADAERALDTMNFDNLSGRPMRIMWSQRDPALRKSGVGNVFIKNLDKTIDNKALYDTFSTFGNILSCKIMIDESGGSKGYGFVHFETNEAAEQAIKQVNNMLLNDKKVFVGKFMSKSQRAESNSMVNKKFTNVYVKNFGEQMDDDVFRDMFEKYGEITSSVVSRDHEGKARGFGFVNYKEPEAADRAVRELNEADINGKRLFVGRFQKKAERVSVLRKMHEEKKQERNSRYMGINLYIKNLDDTIDDERLRKEFSSFGTITSAKVMTENGRSKGFGFVCFSAPEEATKAVTDMNGRIVGSKPLYVALAQRKEDRKNHLASQYMQRITTTRLQNQQLGQVFPPGGASSIYLPTMQNPAARFYPSAGFPAQVRPTPRWSGQARAQVPGNTYQNYQMVNAGQPRARLPFNPANAGMVRPANGNGVRMNYNQMGNIRMPVVNGSQAAPAQGQPQANQMAQRGPQMPKYRPQQVPGAPAQAPNPAQSINVPGQEPLTSGMLAAAQPQEQKQMLGERLYPLIHSMHPDWAGKITGMLLEIDNAELLHMLESRESLRAKVDEAVVVLQAHQVKQQQATTAQRQTEQ</sequence>
<dbReference type="SMART" id="SM00360">
    <property type="entry name" value="RRM"/>
    <property type="match status" value="3"/>
</dbReference>
<comment type="caution">
    <text evidence="13">The sequence shown here is derived from an EMBL/GenBank/DDBJ whole genome shotgun (WGS) entry which is preliminary data.</text>
</comment>
<dbReference type="STRING" id="10195.A0A3M7QQZ1"/>
<dbReference type="SUPFAM" id="SSF54928">
    <property type="entry name" value="RNA-binding domain, RBD"/>
    <property type="match status" value="2"/>
</dbReference>
<dbReference type="InterPro" id="IPR035979">
    <property type="entry name" value="RBD_domain_sf"/>
</dbReference>
<proteinExistence type="inferred from homology"/>
<evidence type="ECO:0000256" key="3">
    <source>
        <dbReference type="ARBA" id="ARBA00008557"/>
    </source>
</evidence>
<dbReference type="OrthoDB" id="19742at2759"/>
<dbReference type="NCBIfam" id="TIGR01628">
    <property type="entry name" value="PABP-1234"/>
    <property type="match status" value="1"/>
</dbReference>
<dbReference type="CDD" id="cd12379">
    <property type="entry name" value="RRM2_I_PABPs"/>
    <property type="match status" value="1"/>
</dbReference>
<dbReference type="CDD" id="cd12380">
    <property type="entry name" value="RRM3_I_PABPs"/>
    <property type="match status" value="1"/>
</dbReference>
<keyword evidence="6 8" id="KW-0694">RNA-binding</keyword>
<keyword evidence="14" id="KW-1185">Reference proteome</keyword>
<evidence type="ECO:0000256" key="5">
    <source>
        <dbReference type="ARBA" id="ARBA00022737"/>
    </source>
</evidence>
<reference evidence="13 14" key="1">
    <citation type="journal article" date="2018" name="Sci. Rep.">
        <title>Genomic signatures of local adaptation to the degree of environmental predictability in rotifers.</title>
        <authorList>
            <person name="Franch-Gras L."/>
            <person name="Hahn C."/>
            <person name="Garcia-Roger E.M."/>
            <person name="Carmona M.J."/>
            <person name="Serra M."/>
            <person name="Gomez A."/>
        </authorList>
    </citation>
    <scope>NUCLEOTIDE SEQUENCE [LARGE SCALE GENOMIC DNA]</scope>
    <source>
        <strain evidence="13">HYR1</strain>
    </source>
</reference>
<evidence type="ECO:0000256" key="6">
    <source>
        <dbReference type="ARBA" id="ARBA00022884"/>
    </source>
</evidence>
<feature type="compositionally biased region" description="Low complexity" evidence="10">
    <location>
        <begin position="459"/>
        <end position="474"/>
    </location>
</feature>
<comment type="function">
    <text evidence="9">Binds the poly(A) tail of mRNA.</text>
</comment>
<dbReference type="SMART" id="SM00361">
    <property type="entry name" value="RRM_1"/>
    <property type="match status" value="3"/>
</dbReference>
<dbReference type="FunFam" id="1.10.1900.10:FF:000001">
    <property type="entry name" value="Polyadenylate-binding protein"/>
    <property type="match status" value="1"/>
</dbReference>
<dbReference type="EMBL" id="REGN01005433">
    <property type="protein sequence ID" value="RNA13385.1"/>
    <property type="molecule type" value="Genomic_DNA"/>
</dbReference>
<comment type="subcellular location">
    <subcellularLocation>
        <location evidence="2 9">Cytoplasm</location>
    </subcellularLocation>
    <subcellularLocation>
        <location evidence="1">Nucleus</location>
    </subcellularLocation>
</comment>
<dbReference type="InterPro" id="IPR012677">
    <property type="entry name" value="Nucleotide-bd_a/b_plait_sf"/>
</dbReference>
<dbReference type="InterPro" id="IPR003954">
    <property type="entry name" value="RRM_euk-type"/>
</dbReference>
<feature type="domain" description="RRM" evidence="11">
    <location>
        <begin position="56"/>
        <end position="133"/>
    </location>
</feature>
<dbReference type="Pfam" id="PF00658">
    <property type="entry name" value="MLLE"/>
    <property type="match status" value="1"/>
</dbReference>
<feature type="non-terminal residue" evidence="13">
    <location>
        <position position="1"/>
    </location>
</feature>
<evidence type="ECO:0000259" key="11">
    <source>
        <dbReference type="PROSITE" id="PS50102"/>
    </source>
</evidence>
<dbReference type="Pfam" id="PF00076">
    <property type="entry name" value="RRM_1"/>
    <property type="match status" value="4"/>
</dbReference>
<dbReference type="InterPro" id="IPR036053">
    <property type="entry name" value="PABP-dom"/>
</dbReference>
<feature type="domain" description="RRM" evidence="11">
    <location>
        <begin position="252"/>
        <end position="328"/>
    </location>
</feature>
<evidence type="ECO:0000256" key="1">
    <source>
        <dbReference type="ARBA" id="ARBA00004123"/>
    </source>
</evidence>
<dbReference type="SUPFAM" id="SSF63570">
    <property type="entry name" value="PABC (PABP) domain"/>
    <property type="match status" value="1"/>
</dbReference>
<dbReference type="GO" id="GO:0005737">
    <property type="term" value="C:cytoplasm"/>
    <property type="evidence" value="ECO:0007669"/>
    <property type="project" value="UniProtKB-SubCell"/>
</dbReference>
<dbReference type="GO" id="GO:0005634">
    <property type="term" value="C:nucleus"/>
    <property type="evidence" value="ECO:0007669"/>
    <property type="project" value="UniProtKB-SubCell"/>
</dbReference>
<evidence type="ECO:0000259" key="12">
    <source>
        <dbReference type="PROSITE" id="PS51309"/>
    </source>
</evidence>
<dbReference type="Gene3D" id="1.10.1900.10">
    <property type="entry name" value="c-terminal domain of poly(a) binding protein"/>
    <property type="match status" value="1"/>
</dbReference>
<feature type="domain" description="PABC" evidence="12">
    <location>
        <begin position="506"/>
        <end position="583"/>
    </location>
</feature>
<feature type="compositionally biased region" description="Low complexity" evidence="10">
    <location>
        <begin position="484"/>
        <end position="499"/>
    </location>
</feature>
<dbReference type="PROSITE" id="PS50102">
    <property type="entry name" value="RRM"/>
    <property type="match status" value="4"/>
</dbReference>
<dbReference type="SMART" id="SM00517">
    <property type="entry name" value="PolyA"/>
    <property type="match status" value="1"/>
</dbReference>
<evidence type="ECO:0000256" key="4">
    <source>
        <dbReference type="ARBA" id="ARBA00022490"/>
    </source>
</evidence>
<evidence type="ECO:0000256" key="7">
    <source>
        <dbReference type="ARBA" id="ARBA00023242"/>
    </source>
</evidence>
<dbReference type="FunFam" id="3.30.70.330:FF:000091">
    <property type="entry name" value="Polyadenylate-binding protein"/>
    <property type="match status" value="1"/>
</dbReference>
<name>A0A3M7QQZ1_BRAPC</name>
<keyword evidence="7" id="KW-0539">Nucleus</keyword>
<comment type="similarity">
    <text evidence="3 9">Belongs to the polyadenylate-binding protein type-1 family.</text>
</comment>
<evidence type="ECO:0000256" key="2">
    <source>
        <dbReference type="ARBA" id="ARBA00004496"/>
    </source>
</evidence>
<dbReference type="Gene3D" id="3.30.70.330">
    <property type="match status" value="4"/>
</dbReference>
<evidence type="ECO:0000256" key="8">
    <source>
        <dbReference type="PROSITE-ProRule" id="PRU00176"/>
    </source>
</evidence>
<dbReference type="PROSITE" id="PS51309">
    <property type="entry name" value="PABC"/>
    <property type="match status" value="1"/>
</dbReference>
<evidence type="ECO:0000256" key="9">
    <source>
        <dbReference type="RuleBase" id="RU362004"/>
    </source>
</evidence>
<accession>A0A3M7QQZ1</accession>
<dbReference type="AlphaFoldDB" id="A0A3M7QQZ1"/>